<evidence type="ECO:0000313" key="1">
    <source>
        <dbReference type="EMBL" id="KAI0053974.1"/>
    </source>
</evidence>
<reference evidence="1" key="2">
    <citation type="journal article" date="2022" name="New Phytol.">
        <title>Evolutionary transition to the ectomycorrhizal habit in the genomes of a hyperdiverse lineage of mushroom-forming fungi.</title>
        <authorList>
            <person name="Looney B."/>
            <person name="Miyauchi S."/>
            <person name="Morin E."/>
            <person name="Drula E."/>
            <person name="Courty P.E."/>
            <person name="Kohler A."/>
            <person name="Kuo A."/>
            <person name="LaButti K."/>
            <person name="Pangilinan J."/>
            <person name="Lipzen A."/>
            <person name="Riley R."/>
            <person name="Andreopoulos W."/>
            <person name="He G."/>
            <person name="Johnson J."/>
            <person name="Nolan M."/>
            <person name="Tritt A."/>
            <person name="Barry K.W."/>
            <person name="Grigoriev I.V."/>
            <person name="Nagy L.G."/>
            <person name="Hibbett D."/>
            <person name="Henrissat B."/>
            <person name="Matheny P.B."/>
            <person name="Labbe J."/>
            <person name="Martin F.M."/>
        </authorList>
    </citation>
    <scope>NUCLEOTIDE SEQUENCE</scope>
    <source>
        <strain evidence="1">FP105234-sp</strain>
    </source>
</reference>
<sequence length="841" mass="90142">MLAVATSGHLTLVDSSVLRRCPPSLPPTCETSSSAVVASTWSTDNTNLYVASADTITRFDSLGSLVKTVYESAEAETPAEPIGSLITKDRGSLIFSTGSHIHVLEHSASLNSPSKVVQTLLQHPDSLPVLALSLSNDGTLLAAASPHVVLVHNLSLNSHTVLRDLPLENDDVISACAFHPHSRVRLFVGIRRQLVVYDITRPSGPTRIISMSDAATGDIIAIACSPYSKTLLAVACSGGYVALIDLDKDPGRIRSFGYKVAVTSLVFSVDGASLYVGTETGKVLVQTLRSMEAPKSILVGGCVQALAIAKKTRLSVDSAAKTTGSISSKPLSPQDTNSPRRVSIGQMLSTSSIMTNGHAKLDAASSLKKSSSAGADDKPSKSPIFSKKIDTPLRKRVDSTTAVGSKKVAELKGLLEKKLERSDSVPVHVGTPQLMRSTGRTGRTKQEALAKDELHTNMDSPARPSISRPKASLRSSVTSAVLSRKGDKSFPRSRTTSTIGPQDAISSDEAATLLTATPQRPPRTRTVSAPKSPSSLASKNTNMATRTRTVSSTSRTGATHSKMASPPASGSTTSRSASALSRATSSASVRTSTARPRTTSSTSRATARERSPMPPVPRIPLADNLLPRNLMRTPSPDLPMPSPIREAAEPFPSIDETPQPKRKGLSMFGLSTPEVEKWIDGKDEGKKGSGKAVVFSEGKPDDDLGEVEKSRIEDLEEEMNGLRARESKQPRDRPLSMQLTPRRPTGGSWAPSPLRHSMAGNSPGTNGVQNLLHGLISDAMLDFQQDTKAEMVGMHLDLLRMGRAWRQEMRSAMGDFTTELRELREENRLLREENERLRRGY</sequence>
<dbReference type="EMBL" id="MU275838">
    <property type="protein sequence ID" value="KAI0053974.1"/>
    <property type="molecule type" value="Genomic_DNA"/>
</dbReference>
<name>A0ACB8SBT4_9AGAM</name>
<accession>A0ACB8SBT4</accession>
<protein>
    <submittedName>
        <fullName evidence="1">WD40 repeat-like protein</fullName>
    </submittedName>
</protein>
<dbReference type="Proteomes" id="UP000814033">
    <property type="component" value="Unassembled WGS sequence"/>
</dbReference>
<evidence type="ECO:0000313" key="2">
    <source>
        <dbReference type="Proteomes" id="UP000814033"/>
    </source>
</evidence>
<keyword evidence="2" id="KW-1185">Reference proteome</keyword>
<gene>
    <name evidence="1" type="ORF">FA95DRAFT_1600485</name>
</gene>
<comment type="caution">
    <text evidence="1">The sequence shown here is derived from an EMBL/GenBank/DDBJ whole genome shotgun (WGS) entry which is preliminary data.</text>
</comment>
<proteinExistence type="predicted"/>
<reference evidence="1" key="1">
    <citation type="submission" date="2021-02" db="EMBL/GenBank/DDBJ databases">
        <authorList>
            <consortium name="DOE Joint Genome Institute"/>
            <person name="Ahrendt S."/>
            <person name="Looney B.P."/>
            <person name="Miyauchi S."/>
            <person name="Morin E."/>
            <person name="Drula E."/>
            <person name="Courty P.E."/>
            <person name="Chicoki N."/>
            <person name="Fauchery L."/>
            <person name="Kohler A."/>
            <person name="Kuo A."/>
            <person name="Labutti K."/>
            <person name="Pangilinan J."/>
            <person name="Lipzen A."/>
            <person name="Riley R."/>
            <person name="Andreopoulos W."/>
            <person name="He G."/>
            <person name="Johnson J."/>
            <person name="Barry K.W."/>
            <person name="Grigoriev I.V."/>
            <person name="Nagy L."/>
            <person name="Hibbett D."/>
            <person name="Henrissat B."/>
            <person name="Matheny P.B."/>
            <person name="Labbe J."/>
            <person name="Martin F."/>
        </authorList>
    </citation>
    <scope>NUCLEOTIDE SEQUENCE</scope>
    <source>
        <strain evidence="1">FP105234-sp</strain>
    </source>
</reference>
<organism evidence="1 2">
    <name type="scientific">Auriscalpium vulgare</name>
    <dbReference type="NCBI Taxonomy" id="40419"/>
    <lineage>
        <taxon>Eukaryota</taxon>
        <taxon>Fungi</taxon>
        <taxon>Dikarya</taxon>
        <taxon>Basidiomycota</taxon>
        <taxon>Agaricomycotina</taxon>
        <taxon>Agaricomycetes</taxon>
        <taxon>Russulales</taxon>
        <taxon>Auriscalpiaceae</taxon>
        <taxon>Auriscalpium</taxon>
    </lineage>
</organism>